<organism evidence="2 4">
    <name type="scientific">Poseidonibacter ostreae</name>
    <dbReference type="NCBI Taxonomy" id="2654171"/>
    <lineage>
        <taxon>Bacteria</taxon>
        <taxon>Pseudomonadati</taxon>
        <taxon>Campylobacterota</taxon>
        <taxon>Epsilonproteobacteria</taxon>
        <taxon>Campylobacterales</taxon>
        <taxon>Arcobacteraceae</taxon>
        <taxon>Poseidonibacter</taxon>
    </lineage>
</organism>
<name>A0A6L4WW12_9BACT</name>
<dbReference type="AlphaFoldDB" id="A0A6L4WW12"/>
<reference evidence="3 4" key="1">
    <citation type="submission" date="2019-10" db="EMBL/GenBank/DDBJ databases">
        <title>Poseidonibacter ostreae sp. nov., isolated from the gut of the Ostrea denselamellosa.</title>
        <authorList>
            <person name="Choi A."/>
        </authorList>
    </citation>
    <scope>NUCLEOTIDE SEQUENCE [LARGE SCALE GENOMIC DNA]</scope>
    <source>
        <strain evidence="2 4">SJOD-M-33</strain>
        <strain evidence="1 3">SJOD-M-5</strain>
    </source>
</reference>
<protein>
    <submittedName>
        <fullName evidence="2">Uncharacterized protein</fullName>
    </submittedName>
</protein>
<accession>A0A6L4WW12</accession>
<dbReference type="EMBL" id="WFKJ01000028">
    <property type="protein sequence ID" value="KAB7890072.1"/>
    <property type="molecule type" value="Genomic_DNA"/>
</dbReference>
<evidence type="ECO:0000313" key="3">
    <source>
        <dbReference type="Proteomes" id="UP000461010"/>
    </source>
</evidence>
<evidence type="ECO:0000313" key="4">
    <source>
        <dbReference type="Proteomes" id="UP000472839"/>
    </source>
</evidence>
<dbReference type="EMBL" id="WFKK01000003">
    <property type="protein sequence ID" value="KAB7890809.1"/>
    <property type="molecule type" value="Genomic_DNA"/>
</dbReference>
<dbReference type="Proteomes" id="UP000461010">
    <property type="component" value="Unassembled WGS sequence"/>
</dbReference>
<keyword evidence="3" id="KW-1185">Reference proteome</keyword>
<evidence type="ECO:0000313" key="1">
    <source>
        <dbReference type="EMBL" id="KAB7890072.1"/>
    </source>
</evidence>
<comment type="caution">
    <text evidence="2">The sequence shown here is derived from an EMBL/GenBank/DDBJ whole genome shotgun (WGS) entry which is preliminary data.</text>
</comment>
<gene>
    <name evidence="1" type="ORF">GBG18_09545</name>
    <name evidence="2" type="ORF">GBG19_02005</name>
</gene>
<sequence>MSLNLTIKKIKSIYKNHDKLEEILKDLNDDICIDYWANKFCNDDFGNNKELSKELFKIYTDTCESSHMLNSIAYDISKKDILNDKDWAKELYIKAINLSDEDILCLKAIACNIASSESLNDKQWARSIYKKISNNLNELSDYNNLISSINTNIEDKNWVLDLIKQAKEALLLSDDKFEFAGYCSEVYTLALNIADVNIANDKESAKVIFEIIKEYENINELLEAGRTIKEIYKDEDTYVETYMNECLEKVIEIMDDNHYCDVYDFIKNDMEDNHRAEIFKNEFKDDIQKINTCEPKKSSNLYYCF</sequence>
<evidence type="ECO:0000313" key="2">
    <source>
        <dbReference type="EMBL" id="KAB7890809.1"/>
    </source>
</evidence>
<dbReference type="RefSeq" id="WP_152190557.1">
    <property type="nucleotide sequence ID" value="NZ_WFKI01000005.1"/>
</dbReference>
<dbReference type="Proteomes" id="UP000472839">
    <property type="component" value="Unassembled WGS sequence"/>
</dbReference>
<proteinExistence type="predicted"/>